<accession>A0A6J4SQH8</accession>
<dbReference type="EMBL" id="CADCVX010000242">
    <property type="protein sequence ID" value="CAA9502416.1"/>
    <property type="molecule type" value="Genomic_DNA"/>
</dbReference>
<organism evidence="2">
    <name type="scientific">uncultured Sphingomonadaceae bacterium</name>
    <dbReference type="NCBI Taxonomy" id="169976"/>
    <lineage>
        <taxon>Bacteria</taxon>
        <taxon>Pseudomonadati</taxon>
        <taxon>Pseudomonadota</taxon>
        <taxon>Alphaproteobacteria</taxon>
        <taxon>Sphingomonadales</taxon>
        <taxon>Sphingomonadaceae</taxon>
        <taxon>environmental samples</taxon>
    </lineage>
</organism>
<feature type="region of interest" description="Disordered" evidence="1">
    <location>
        <begin position="1"/>
        <end position="81"/>
    </location>
</feature>
<evidence type="ECO:0000256" key="1">
    <source>
        <dbReference type="SAM" id="MobiDB-lite"/>
    </source>
</evidence>
<proteinExistence type="predicted"/>
<name>A0A6J4SQH8_9SPHN</name>
<feature type="non-terminal residue" evidence="2">
    <location>
        <position position="1"/>
    </location>
</feature>
<protein>
    <submittedName>
        <fullName evidence="2">Uncharacterized protein</fullName>
    </submittedName>
</protein>
<dbReference type="AlphaFoldDB" id="A0A6J4SQH8"/>
<evidence type="ECO:0000313" key="2">
    <source>
        <dbReference type="EMBL" id="CAA9502416.1"/>
    </source>
</evidence>
<gene>
    <name evidence="2" type="ORF">AVDCRST_MAG91-1145</name>
</gene>
<reference evidence="2" key="1">
    <citation type="submission" date="2020-02" db="EMBL/GenBank/DDBJ databases">
        <authorList>
            <person name="Meier V. D."/>
        </authorList>
    </citation>
    <scope>NUCLEOTIDE SEQUENCE</scope>
    <source>
        <strain evidence="2">AVDCRST_MAG91</strain>
    </source>
</reference>
<sequence length="81" mass="7902">GAPASTAAAIRPERPCRARATGAHLPQHGSAGEGAAPLSRTVVIGRGDAGSGGNDLVVARARPERPAQDRGAAGGSARVAI</sequence>
<feature type="non-terminal residue" evidence="2">
    <location>
        <position position="81"/>
    </location>
</feature>